<protein>
    <recommendedName>
        <fullName evidence="4">YecA family protein</fullName>
    </recommendedName>
</protein>
<proteinExistence type="inferred from homology"/>
<reference evidence="3" key="1">
    <citation type="submission" date="2018-02" db="EMBL/GenBank/DDBJ databases">
        <title>Genome sequencing of Solimonas sp. HR-BB.</title>
        <authorList>
            <person name="Lee Y."/>
            <person name="Jeon C.O."/>
        </authorList>
    </citation>
    <scope>NUCLEOTIDE SEQUENCE [LARGE SCALE GENOMIC DNA]</scope>
    <source>
        <strain evidence="3">HR-E</strain>
    </source>
</reference>
<evidence type="ECO:0000256" key="1">
    <source>
        <dbReference type="ARBA" id="ARBA00038308"/>
    </source>
</evidence>
<dbReference type="PANTHER" id="PTHR37528">
    <property type="entry name" value="UPF0149 PROTEIN YGFB"/>
    <property type="match status" value="1"/>
</dbReference>
<dbReference type="Proteomes" id="UP000243900">
    <property type="component" value="Unassembled WGS sequence"/>
</dbReference>
<dbReference type="InterPro" id="IPR011978">
    <property type="entry name" value="YgfB-like"/>
</dbReference>
<comment type="caution">
    <text evidence="2">The sequence shown here is derived from an EMBL/GenBank/DDBJ whole genome shotgun (WGS) entry which is preliminary data.</text>
</comment>
<dbReference type="OrthoDB" id="9783391at2"/>
<dbReference type="RefSeq" id="WP_105191244.1">
    <property type="nucleotide sequence ID" value="NZ_PTQZ01000025.1"/>
</dbReference>
<gene>
    <name evidence="2" type="ORF">C5O18_02245</name>
</gene>
<evidence type="ECO:0000313" key="3">
    <source>
        <dbReference type="Proteomes" id="UP000243900"/>
    </source>
</evidence>
<dbReference type="PANTHER" id="PTHR37528:SF1">
    <property type="entry name" value="UPF0149 PROTEIN YGFB"/>
    <property type="match status" value="1"/>
</dbReference>
<dbReference type="Gene3D" id="1.20.120.740">
    <property type="entry name" value="YgfB uncharacterised protein family UPF0149, PF03695"/>
    <property type="match status" value="1"/>
</dbReference>
<evidence type="ECO:0000313" key="2">
    <source>
        <dbReference type="EMBL" id="PQA49476.1"/>
    </source>
</evidence>
<dbReference type="Pfam" id="PF03695">
    <property type="entry name" value="UPF0149"/>
    <property type="match status" value="1"/>
</dbReference>
<sequence length="193" mass="20762">MQAAELPSLETLALALSRLQADCSASELHGLMSGLLAAGARLNRAALVKSLEAHVDPNQAFDDGLIAGLWQLQLKTLEDLGADELVFQPLLPDDEDDLGQRVVALGDYCRGLLAGFGLGVQGDHPALADEAVRETLQDLANISQVDSVDEADEDSEVAYAELHEFVRLAVIHLFEELAPREEHSHDSPAPTLH</sequence>
<dbReference type="InterPro" id="IPR036255">
    <property type="entry name" value="YgfB-like_sf"/>
</dbReference>
<comment type="similarity">
    <text evidence="1">Belongs to the UPF0149 family.</text>
</comment>
<dbReference type="SUPFAM" id="SSF101327">
    <property type="entry name" value="YgfB-like"/>
    <property type="match status" value="1"/>
</dbReference>
<dbReference type="GO" id="GO:0005829">
    <property type="term" value="C:cytosol"/>
    <property type="evidence" value="ECO:0007669"/>
    <property type="project" value="TreeGrafter"/>
</dbReference>
<accession>A0A2P6AUA7</accession>
<organism evidence="2 3">
    <name type="scientific">Amnimonas aquatica</name>
    <dbReference type="NCBI Taxonomy" id="2094561"/>
    <lineage>
        <taxon>Bacteria</taxon>
        <taxon>Pseudomonadati</taxon>
        <taxon>Pseudomonadota</taxon>
        <taxon>Gammaproteobacteria</taxon>
        <taxon>Moraxellales</taxon>
        <taxon>Moraxellaceae</taxon>
        <taxon>Amnimonas</taxon>
    </lineage>
</organism>
<dbReference type="EMBL" id="PTQZ01000025">
    <property type="protein sequence ID" value="PQA49476.1"/>
    <property type="molecule type" value="Genomic_DNA"/>
</dbReference>
<keyword evidence="3" id="KW-1185">Reference proteome</keyword>
<name>A0A2P6AUA7_9GAMM</name>
<dbReference type="AlphaFoldDB" id="A0A2P6AUA7"/>
<evidence type="ECO:0008006" key="4">
    <source>
        <dbReference type="Google" id="ProtNLM"/>
    </source>
</evidence>